<dbReference type="AlphaFoldDB" id="A0A484I7U9"/>
<dbReference type="KEGG" id="nfn:NFRAN_0560"/>
<evidence type="ECO:0000313" key="2">
    <source>
        <dbReference type="Proteomes" id="UP000294299"/>
    </source>
</evidence>
<dbReference type="Pfam" id="PF13412">
    <property type="entry name" value="HTH_24"/>
    <property type="match status" value="2"/>
</dbReference>
<dbReference type="SUPFAM" id="SSF46785">
    <property type="entry name" value="Winged helix' DNA-binding domain"/>
    <property type="match status" value="2"/>
</dbReference>
<dbReference type="CDD" id="cd00090">
    <property type="entry name" value="HTH_ARSR"/>
    <property type="match status" value="1"/>
</dbReference>
<dbReference type="PANTHER" id="PTHR36216">
    <property type="entry name" value="TRANSCRIPTIONAL REGULATOR, TRMB"/>
    <property type="match status" value="1"/>
</dbReference>
<dbReference type="Gene3D" id="1.10.10.10">
    <property type="entry name" value="Winged helix-like DNA-binding domain superfamily/Winged helix DNA-binding domain"/>
    <property type="match status" value="2"/>
</dbReference>
<dbReference type="PANTHER" id="PTHR36216:SF1">
    <property type="entry name" value="HTH ARSR-TYPE DOMAIN-CONTAINING PROTEIN"/>
    <property type="match status" value="1"/>
</dbReference>
<dbReference type="GeneID" id="39420077"/>
<dbReference type="InterPro" id="IPR011991">
    <property type="entry name" value="ArsR-like_HTH"/>
</dbReference>
<keyword evidence="2" id="KW-1185">Reference proteome</keyword>
<protein>
    <submittedName>
        <fullName evidence="1">Bacterial regulatory protein, arsR family</fullName>
    </submittedName>
</protein>
<sequence>MKIYSALKDSQIHLANNGGDNRGRILKIIDSFPGIRYRDILRLTNLNNGTLSHHLSALEKQSMIKIGKTENSNITRYYPASTHPDEFLILNYLKIKTTKKIILYLQEEVNGASFNEIANHIGKAPSTTSWNLKRLLDAKIVERKRGENVSLFVLNNKELVAKLVAENNKSLLDRSIENYISIIDEL</sequence>
<reference evidence="1 2" key="1">
    <citation type="submission" date="2019-02" db="EMBL/GenBank/DDBJ databases">
        <authorList>
            <person name="Lehtovirta-Morley E L."/>
        </authorList>
    </citation>
    <scope>NUCLEOTIDE SEQUENCE [LARGE SCALE GENOMIC DNA]</scope>
    <source>
        <strain evidence="1">NFRAN1</strain>
    </source>
</reference>
<proteinExistence type="predicted"/>
<dbReference type="Proteomes" id="UP000294299">
    <property type="component" value="Chromosome NFRAN"/>
</dbReference>
<evidence type="ECO:0000313" key="1">
    <source>
        <dbReference type="EMBL" id="VFJ12882.1"/>
    </source>
</evidence>
<dbReference type="OrthoDB" id="28610at2157"/>
<dbReference type="RefSeq" id="WP_134482901.1">
    <property type="nucleotide sequence ID" value="NZ_LR216287.1"/>
</dbReference>
<gene>
    <name evidence="1" type="ORF">NFRAN_0560</name>
</gene>
<name>A0A484I7U9_9ARCH</name>
<dbReference type="InterPro" id="IPR036390">
    <property type="entry name" value="WH_DNA-bd_sf"/>
</dbReference>
<dbReference type="InterPro" id="IPR036388">
    <property type="entry name" value="WH-like_DNA-bd_sf"/>
</dbReference>
<organism evidence="1 2">
    <name type="scientific">Candidatus Nitrosocosmicus franklandianus</name>
    <dbReference type="NCBI Taxonomy" id="1798806"/>
    <lineage>
        <taxon>Archaea</taxon>
        <taxon>Nitrososphaerota</taxon>
        <taxon>Nitrososphaeria</taxon>
        <taxon>Nitrososphaerales</taxon>
        <taxon>Nitrososphaeraceae</taxon>
        <taxon>Candidatus Nitrosocosmicus</taxon>
    </lineage>
</organism>
<dbReference type="EMBL" id="LR216287">
    <property type="protein sequence ID" value="VFJ12882.1"/>
    <property type="molecule type" value="Genomic_DNA"/>
</dbReference>
<accession>A0A484I7U9</accession>